<keyword evidence="2" id="KW-1185">Reference proteome</keyword>
<dbReference type="InterPro" id="IPR029063">
    <property type="entry name" value="SAM-dependent_MTases_sf"/>
</dbReference>
<protein>
    <submittedName>
        <fullName evidence="1">DNA (Cytosine-5)-methyltransferase 1</fullName>
    </submittedName>
</protein>
<dbReference type="Gene3D" id="3.40.50.150">
    <property type="entry name" value="Vaccinia Virus protein VP39"/>
    <property type="match status" value="1"/>
</dbReference>
<dbReference type="EMBL" id="FOFO01000026">
    <property type="protein sequence ID" value="SEQ35774.1"/>
    <property type="molecule type" value="Genomic_DNA"/>
</dbReference>
<dbReference type="OrthoDB" id="9813719at2"/>
<reference evidence="1 2" key="1">
    <citation type="submission" date="2016-10" db="EMBL/GenBank/DDBJ databases">
        <authorList>
            <person name="de Groot N.N."/>
        </authorList>
    </citation>
    <scope>NUCLEOTIDE SEQUENCE [LARGE SCALE GENOMIC DNA]</scope>
    <source>
        <strain evidence="1 2">B7-7</strain>
    </source>
</reference>
<keyword evidence="1" id="KW-0808">Transferase</keyword>
<evidence type="ECO:0000313" key="2">
    <source>
        <dbReference type="Proteomes" id="UP000199496"/>
    </source>
</evidence>
<gene>
    <name evidence="1" type="ORF">SAMN05421693_1261</name>
</gene>
<organism evidence="1 2">
    <name type="scientific">Ectothiorhodospira magna</name>
    <dbReference type="NCBI Taxonomy" id="867345"/>
    <lineage>
        <taxon>Bacteria</taxon>
        <taxon>Pseudomonadati</taxon>
        <taxon>Pseudomonadota</taxon>
        <taxon>Gammaproteobacteria</taxon>
        <taxon>Chromatiales</taxon>
        <taxon>Ectothiorhodospiraceae</taxon>
        <taxon>Ectothiorhodospira</taxon>
    </lineage>
</organism>
<dbReference type="GO" id="GO:0032259">
    <property type="term" value="P:methylation"/>
    <property type="evidence" value="ECO:0007669"/>
    <property type="project" value="UniProtKB-KW"/>
</dbReference>
<dbReference type="RefSeq" id="WP_090208590.1">
    <property type="nucleotide sequence ID" value="NZ_FOFO01000026.1"/>
</dbReference>
<accession>A0A1H9FCY0</accession>
<dbReference type="Proteomes" id="UP000199496">
    <property type="component" value="Unassembled WGS sequence"/>
</dbReference>
<dbReference type="GO" id="GO:0008168">
    <property type="term" value="F:methyltransferase activity"/>
    <property type="evidence" value="ECO:0007669"/>
    <property type="project" value="UniProtKB-KW"/>
</dbReference>
<sequence length="140" mass="15693">MTSARAKKIPVVDVFAGPGGLGEGFEAYRGSPDFKVSLSVEKDGWAHRTLELRSFFRQFPDGLVPELYYDYVRGDAGVTRDKLWAEFPEQACAAARIAWQAELGKASLPEVMDRIGKVIDGQRHWVGPPCLWSMHDRLHC</sequence>
<dbReference type="AlphaFoldDB" id="A0A1H9FCY0"/>
<evidence type="ECO:0000313" key="1">
    <source>
        <dbReference type="EMBL" id="SEQ35774.1"/>
    </source>
</evidence>
<proteinExistence type="predicted"/>
<dbReference type="STRING" id="867345.SAMN05421693_1261"/>
<name>A0A1H9FCY0_9GAMM</name>
<keyword evidence="1" id="KW-0489">Methyltransferase</keyword>